<dbReference type="SUPFAM" id="SSF46689">
    <property type="entry name" value="Homeodomain-like"/>
    <property type="match status" value="2"/>
</dbReference>
<dbReference type="Gene3D" id="1.10.10.60">
    <property type="entry name" value="Homeodomain-like"/>
    <property type="match status" value="2"/>
</dbReference>
<dbReference type="GO" id="GO:0043565">
    <property type="term" value="F:sequence-specific DNA binding"/>
    <property type="evidence" value="ECO:0007669"/>
    <property type="project" value="InterPro"/>
</dbReference>
<dbReference type="RefSeq" id="WP_162205466.1">
    <property type="nucleotide sequence ID" value="NZ_VIRB01000048.1"/>
</dbReference>
<evidence type="ECO:0000256" key="3">
    <source>
        <dbReference type="ARBA" id="ARBA00023163"/>
    </source>
</evidence>
<dbReference type="InterPro" id="IPR020449">
    <property type="entry name" value="Tscrpt_reg_AraC-type_HTH"/>
</dbReference>
<keyword evidence="3" id="KW-0804">Transcription</keyword>
<sequence>MIETLLLQYLNMEHADLSEIASLLFQIIHKLTADYRMDRDSLKIYLKEHMSEKIDRILNYINHYYYEPLSLTDVAAHFQVSETYLSLYFKKKTGQNFINYLNEVRIENAALELRGTDASITNIAMDSGFSTPSVLNRYFKKKYGITPSEYRKQIEESVKNDAMKIEKVEEVRKSLYDRIEKRIQDSAVKEVTINVRRGYIPWMNPNKIIDIGEASVVCEAAIQEHILFLREVLSIRYIRIWNLFSEKFMISTDFSGRNFNFESLDRILTFLYRIRFRFSWILENATE</sequence>
<dbReference type="InterPro" id="IPR018060">
    <property type="entry name" value="HTH_AraC"/>
</dbReference>
<dbReference type="PROSITE" id="PS01124">
    <property type="entry name" value="HTH_ARAC_FAMILY_2"/>
    <property type="match status" value="1"/>
</dbReference>
<proteinExistence type="predicted"/>
<gene>
    <name evidence="5" type="ORF">FMM80_07670</name>
</gene>
<name>A0A9X5C6J4_9FIRM</name>
<protein>
    <submittedName>
        <fullName evidence="5">Helix-turn-helix transcriptional regulator</fullName>
    </submittedName>
</protein>
<dbReference type="EMBL" id="VIRB01000048">
    <property type="protein sequence ID" value="NDO68570.1"/>
    <property type="molecule type" value="Genomic_DNA"/>
</dbReference>
<dbReference type="InterPro" id="IPR018062">
    <property type="entry name" value="HTH_AraC-typ_CS"/>
</dbReference>
<keyword evidence="1" id="KW-0805">Transcription regulation</keyword>
<dbReference type="InterPro" id="IPR009057">
    <property type="entry name" value="Homeodomain-like_sf"/>
</dbReference>
<accession>A0A9X5C6J4</accession>
<comment type="caution">
    <text evidence="5">The sequence shown here is derived from an EMBL/GenBank/DDBJ whole genome shotgun (WGS) entry which is preliminary data.</text>
</comment>
<dbReference type="PROSITE" id="PS00041">
    <property type="entry name" value="HTH_ARAC_FAMILY_1"/>
    <property type="match status" value="1"/>
</dbReference>
<reference evidence="5 6" key="1">
    <citation type="submission" date="2019-07" db="EMBL/GenBank/DDBJ databases">
        <title>Draft genome sequences of 15 bacterial species constituting the stable defined intestinal microbiota of the GM15 gnotobiotic mouse model.</title>
        <authorList>
            <person name="Elie C."/>
            <person name="Mathieu A."/>
            <person name="Saliou A."/>
            <person name="Darnaud M."/>
            <person name="Leulier F."/>
            <person name="Tamellini A."/>
        </authorList>
    </citation>
    <scope>NUCLEOTIDE SEQUENCE [LARGE SCALE GENOMIC DNA]</scope>
    <source>
        <strain evidence="6">ASF 502</strain>
    </source>
</reference>
<dbReference type="PANTHER" id="PTHR43280:SF2">
    <property type="entry name" value="HTH-TYPE TRANSCRIPTIONAL REGULATOR EXSA"/>
    <property type="match status" value="1"/>
</dbReference>
<evidence type="ECO:0000313" key="5">
    <source>
        <dbReference type="EMBL" id="NDO68570.1"/>
    </source>
</evidence>
<dbReference type="Gene3D" id="3.20.20.80">
    <property type="entry name" value="Glycosidases"/>
    <property type="match status" value="1"/>
</dbReference>
<evidence type="ECO:0000256" key="2">
    <source>
        <dbReference type="ARBA" id="ARBA00023125"/>
    </source>
</evidence>
<evidence type="ECO:0000313" key="6">
    <source>
        <dbReference type="Proteomes" id="UP000474104"/>
    </source>
</evidence>
<organism evidence="5 6">
    <name type="scientific">Schaedlerella arabinosiphila</name>
    <dbReference type="NCBI Taxonomy" id="2044587"/>
    <lineage>
        <taxon>Bacteria</taxon>
        <taxon>Bacillati</taxon>
        <taxon>Bacillota</taxon>
        <taxon>Clostridia</taxon>
        <taxon>Lachnospirales</taxon>
        <taxon>Lachnospiraceae</taxon>
        <taxon>Schaedlerella</taxon>
    </lineage>
</organism>
<dbReference type="AlphaFoldDB" id="A0A9X5C6J4"/>
<evidence type="ECO:0000256" key="1">
    <source>
        <dbReference type="ARBA" id="ARBA00023015"/>
    </source>
</evidence>
<keyword evidence="2" id="KW-0238">DNA-binding</keyword>
<dbReference type="PRINTS" id="PR00032">
    <property type="entry name" value="HTHARAC"/>
</dbReference>
<feature type="domain" description="HTH araC/xylS-type" evidence="4">
    <location>
        <begin position="55"/>
        <end position="153"/>
    </location>
</feature>
<dbReference type="GO" id="GO:0003700">
    <property type="term" value="F:DNA-binding transcription factor activity"/>
    <property type="evidence" value="ECO:0007669"/>
    <property type="project" value="InterPro"/>
</dbReference>
<dbReference type="Proteomes" id="UP000474104">
    <property type="component" value="Unassembled WGS sequence"/>
</dbReference>
<dbReference type="PANTHER" id="PTHR43280">
    <property type="entry name" value="ARAC-FAMILY TRANSCRIPTIONAL REGULATOR"/>
    <property type="match status" value="1"/>
</dbReference>
<dbReference type="Pfam" id="PF12833">
    <property type="entry name" value="HTH_18"/>
    <property type="match status" value="1"/>
</dbReference>
<evidence type="ECO:0000259" key="4">
    <source>
        <dbReference type="PROSITE" id="PS01124"/>
    </source>
</evidence>
<dbReference type="SMART" id="SM00342">
    <property type="entry name" value="HTH_ARAC"/>
    <property type="match status" value="1"/>
</dbReference>